<feature type="region of interest" description="Disordered" evidence="1">
    <location>
        <begin position="285"/>
        <end position="350"/>
    </location>
</feature>
<sequence length="1023" mass="112312">MSRRAHHSLSATSESMIFVGVLDLYSCTLIQVPSAWSIIWNLEINKLYYDTSSTSPRRHRAIHHRLRLWNAKSTRVMRFTGSETGDIGLGTDAAGHSHSAIPARYISSPSSVLSSLSLRIPVSKLGEKKRRFAFSSSRFQGLALESYLESGHQGAVPPMVPSRVAGGLTQSSSSSGIFFQGDGQSQAVVNSHLSSSFGNSSNSIPGTGRSNLGPVSGDMNNAVLNSVANSGPSVGASSLVTDANSALSGGPHLQRSASINTESYLCLPASPMSFSSNNISISGSSVMDGSSVVQQSSHQEQNAQQVQQSQQHQQGASSATSLPTSQTGQVSLPMGVRVPGSFLQDPNSLSHVQKKPRLDIKQEDIMQQQVLQQLLQRQDSMQFQGRNPQFQALIQQQRLRQQQQMMHTMPQLQRAHMHQQQQQQQMQLRQQLQQQAMQPVSAMKRPYDGGVCARRLMQYLYHQRQRPPDNTIAYWRKFVSEYYSPRAKKRWCLSLYENVGHHALGVFPQAAMDAWQCEICGSKSGRGFEATFEVLPRLNEIKFGSGVIDELLFLDLPREFRFSSGIMMLEYGKAVQESVYEQLRVVREGQLRIIFSQDLKILTWEFCARRHEELLPRRLVAPQVNQLVQVAQKCQTTISESGSDGVSQTDLQSNSNMVLTAGRQLAKSLELQSLNDLGFSKRYVRCLQISEVVNSMKDLIDFCREHKVGPIEGLKNYPRHAGAAKLQMQKMQEMEQLASVQGMPTDRNTLNKLMALHPGLNNQMNNNHHMVSRGALSGSAQAALALTNYQNLLMRQNSMNSNPNSMQQEASSSFNNSNQSPTSSFQGGGATALIPGSMQHLPVSGFSSPHLPSQQPQTTPQQLQQQRSMAANSLLQQNHPQTSQGNQALQQQMIQQLLQEMSNNNSGAQQQSLSGPNPNGNMSRNGMNIGGSSSATASVAGTPNVAGGNRPVPSRSNSFKAASTSDSSAGGGGGNNGFNHRAPDMPQNLHLQEDMVQDIAHEFTENGFFNSDLDDNMGYPWKA</sequence>
<feature type="compositionally biased region" description="Low complexity" evidence="1">
    <location>
        <begin position="930"/>
        <end position="942"/>
    </location>
</feature>
<evidence type="ECO:0000256" key="1">
    <source>
        <dbReference type="SAM" id="MobiDB-lite"/>
    </source>
</evidence>
<dbReference type="OrthoDB" id="774557at2759"/>
<feature type="region of interest" description="Disordered" evidence="1">
    <location>
        <begin position="903"/>
        <end position="985"/>
    </location>
</feature>
<proteinExistence type="predicted"/>
<feature type="compositionally biased region" description="Low complexity" evidence="1">
    <location>
        <begin position="797"/>
        <end position="808"/>
    </location>
</feature>
<dbReference type="AlphaFoldDB" id="A0A8K0DXJ1"/>
<dbReference type="PANTHER" id="PTHR10378">
    <property type="entry name" value="LIM DOMAIN-BINDING PROTEIN"/>
    <property type="match status" value="1"/>
</dbReference>
<evidence type="ECO:0000313" key="2">
    <source>
        <dbReference type="EMBL" id="KAF3433027.1"/>
    </source>
</evidence>
<gene>
    <name evidence="2" type="ORF">FNV43_RR24129</name>
</gene>
<name>A0A8K0DXJ1_9ROSA</name>
<feature type="compositionally biased region" description="Low complexity" evidence="1">
    <location>
        <begin position="285"/>
        <end position="321"/>
    </location>
</feature>
<feature type="compositionally biased region" description="Polar residues" evidence="1">
    <location>
        <begin position="903"/>
        <end position="926"/>
    </location>
</feature>
<feature type="compositionally biased region" description="Low complexity" evidence="1">
    <location>
        <begin position="847"/>
        <end position="866"/>
    </location>
</feature>
<dbReference type="InterPro" id="IPR029005">
    <property type="entry name" value="LIM-bd/SEUSS"/>
</dbReference>
<dbReference type="EMBL" id="VOIH02000011">
    <property type="protein sequence ID" value="KAF3433027.1"/>
    <property type="molecule type" value="Genomic_DNA"/>
</dbReference>
<feature type="compositionally biased region" description="Polar residues" evidence="1">
    <location>
        <begin position="954"/>
        <end position="968"/>
    </location>
</feature>
<dbReference type="Pfam" id="PF01803">
    <property type="entry name" value="LIM_bind"/>
    <property type="match status" value="1"/>
</dbReference>
<evidence type="ECO:0008006" key="4">
    <source>
        <dbReference type="Google" id="ProtNLM"/>
    </source>
</evidence>
<dbReference type="Proteomes" id="UP000796880">
    <property type="component" value="Unassembled WGS sequence"/>
</dbReference>
<organism evidence="2 3">
    <name type="scientific">Rhamnella rubrinervis</name>
    <dbReference type="NCBI Taxonomy" id="2594499"/>
    <lineage>
        <taxon>Eukaryota</taxon>
        <taxon>Viridiplantae</taxon>
        <taxon>Streptophyta</taxon>
        <taxon>Embryophyta</taxon>
        <taxon>Tracheophyta</taxon>
        <taxon>Spermatophyta</taxon>
        <taxon>Magnoliopsida</taxon>
        <taxon>eudicotyledons</taxon>
        <taxon>Gunneridae</taxon>
        <taxon>Pentapetalae</taxon>
        <taxon>rosids</taxon>
        <taxon>fabids</taxon>
        <taxon>Rosales</taxon>
        <taxon>Rhamnaceae</taxon>
        <taxon>rhamnoid group</taxon>
        <taxon>Rhamneae</taxon>
        <taxon>Rhamnella</taxon>
    </lineage>
</organism>
<accession>A0A8K0DXJ1</accession>
<feature type="compositionally biased region" description="Polar residues" evidence="1">
    <location>
        <begin position="809"/>
        <end position="825"/>
    </location>
</feature>
<feature type="region of interest" description="Disordered" evidence="1">
    <location>
        <begin position="797"/>
        <end position="871"/>
    </location>
</feature>
<protein>
    <recommendedName>
        <fullName evidence="4">Transcriptional regulator SLK2</fullName>
    </recommendedName>
</protein>
<comment type="caution">
    <text evidence="2">The sequence shown here is derived from an EMBL/GenBank/DDBJ whole genome shotgun (WGS) entry which is preliminary data.</text>
</comment>
<evidence type="ECO:0000313" key="3">
    <source>
        <dbReference type="Proteomes" id="UP000796880"/>
    </source>
</evidence>
<keyword evidence="3" id="KW-1185">Reference proteome</keyword>
<reference evidence="2" key="1">
    <citation type="submission" date="2020-03" db="EMBL/GenBank/DDBJ databases">
        <title>A high-quality chromosome-level genome assembly of a woody plant with both climbing and erect habits, Rhamnella rubrinervis.</title>
        <authorList>
            <person name="Lu Z."/>
            <person name="Yang Y."/>
            <person name="Zhu X."/>
            <person name="Sun Y."/>
        </authorList>
    </citation>
    <scope>NUCLEOTIDE SEQUENCE</scope>
    <source>
        <strain evidence="2">BYM</strain>
        <tissue evidence="2">Leaf</tissue>
    </source>
</reference>